<evidence type="ECO:0000313" key="2">
    <source>
        <dbReference type="Proteomes" id="UP000183365"/>
    </source>
</evidence>
<evidence type="ECO:0000313" key="1">
    <source>
        <dbReference type="EMBL" id="SGZ37922.1"/>
    </source>
</evidence>
<dbReference type="EMBL" id="FQNF01000002">
    <property type="protein sequence ID" value="SGZ37922.1"/>
    <property type="molecule type" value="Genomic_DNA"/>
</dbReference>
<reference evidence="2" key="1">
    <citation type="submission" date="2016-11" db="EMBL/GenBank/DDBJ databases">
        <authorList>
            <person name="Guldener U."/>
        </authorList>
    </citation>
    <scope>NUCLEOTIDE SEQUENCE [LARGE SCALE GENOMIC DNA]</scope>
</reference>
<protein>
    <submittedName>
        <fullName evidence="1">Uncharacterized protein</fullName>
    </submittedName>
</protein>
<keyword evidence="2" id="KW-1185">Reference proteome</keyword>
<dbReference type="Proteomes" id="UP000183365">
    <property type="component" value="Unassembled WGS sequence"/>
</dbReference>
<name>A0A1L0ATN8_9ASCO</name>
<accession>A0A1L0ATN8</accession>
<proteinExistence type="predicted"/>
<dbReference type="AlphaFoldDB" id="A0A1L0ATN8"/>
<gene>
    <name evidence="1" type="ORF">HGUI_00122</name>
</gene>
<organism evidence="1 2">
    <name type="scientific">Hanseniaspora guilliermondii</name>
    <dbReference type="NCBI Taxonomy" id="56406"/>
    <lineage>
        <taxon>Eukaryota</taxon>
        <taxon>Fungi</taxon>
        <taxon>Dikarya</taxon>
        <taxon>Ascomycota</taxon>
        <taxon>Saccharomycotina</taxon>
        <taxon>Saccharomycetes</taxon>
        <taxon>Saccharomycodales</taxon>
        <taxon>Saccharomycodaceae</taxon>
        <taxon>Hanseniaspora</taxon>
    </lineage>
</organism>
<dbReference type="VEuPathDB" id="FungiDB:HGUI_00122"/>
<sequence>MLCNVRLASTTTNSKLPNTVKAFFGKPGHEVTTFLNKLDESELNTRIGPTEFNDVLIYYKLIQDTDHKNLTLSDIFNFEMKMLGVSKNQLENPVIMNDTFDKFLKRKQYFKYLLLLKRLPFKKNKIVFVNKLFSHYIKDMHEYDAVVYLFKKLIKDKWLPSDHTYSTLFRLKTNENKEQRFLYFRWNSKDIFYKNLINDLIDAIVHKKQNHKLTEEVFNPEEVAINAFRFSSRNLSFENTAMLMDTLVSNAPRFIPSKYVNTFINTLYEILWRSLSEALYEVDHEFRPRAWTIIRECLEINLKTKDPEKNLPDDDVEENTYIDEQTGKLEFIYNGRELKKYLTRDEKYQISIQRLYNESLNIVVNDDNFFKYTSTIMNSQSNINQHSLHQILSSLKNKMFLKMTTPETKQELMNTLYFIFADCFVPLNDKVECELKAIKEKILRETPKFEECRPMKIFYSKIKDLKQDYYWSSTAFEQFNVLLTSSPENLGLYMIMKDHILSKEFLEKHKGKKFVHNKWLADLSYFYEGNPILTNKFRMKFLKKDFMDILVTDQESLLSTYDLCLKTWFVYGYRNGLQSETSVYEDMTALIEIFMEKKDQLKINDEAVVETVIQKFNEAFAQITQDRSEKHKVKVIESNSK</sequence>
<dbReference type="OrthoDB" id="3972851at2759"/>